<accession>T1ESB3</accession>
<gene>
    <name evidence="3" type="primary">20199463</name>
    <name evidence="2" type="ORF">HELRODRAFT_162168</name>
</gene>
<evidence type="ECO:0000313" key="3">
    <source>
        <dbReference type="EnsemblMetazoa" id="HelroP162168"/>
    </source>
</evidence>
<dbReference type="HOGENOM" id="CLU_2294671_0_0_1"/>
<dbReference type="InParanoid" id="T1ESB3"/>
<evidence type="ECO:0000256" key="1">
    <source>
        <dbReference type="SAM" id="MobiDB-lite"/>
    </source>
</evidence>
<feature type="compositionally biased region" description="Basic and acidic residues" evidence="1">
    <location>
        <begin position="1"/>
        <end position="11"/>
    </location>
</feature>
<sequence length="101" mass="11449">MNQKRKSETHDNSPFNWDSSYLKKDPCSNGEELQSVKSQASQDRVQGRHYCPGTIDQCICTRRQDTRTDKCTYPCDTIMNSSLEKPAFTTKGTCACSCLEI</sequence>
<evidence type="ECO:0000313" key="4">
    <source>
        <dbReference type="Proteomes" id="UP000015101"/>
    </source>
</evidence>
<dbReference type="EnsemblMetazoa" id="HelroT162168">
    <property type="protein sequence ID" value="HelroP162168"/>
    <property type="gene ID" value="HelroG162168"/>
</dbReference>
<dbReference type="CTD" id="20199463"/>
<evidence type="ECO:0000313" key="2">
    <source>
        <dbReference type="EMBL" id="ESN98718.1"/>
    </source>
</evidence>
<proteinExistence type="predicted"/>
<reference evidence="3" key="3">
    <citation type="submission" date="2015-06" db="UniProtKB">
        <authorList>
            <consortium name="EnsemblMetazoa"/>
        </authorList>
    </citation>
    <scope>IDENTIFICATION</scope>
</reference>
<dbReference type="RefSeq" id="XP_009022700.1">
    <property type="nucleotide sequence ID" value="XM_009024452.1"/>
</dbReference>
<organism evidence="3 4">
    <name type="scientific">Helobdella robusta</name>
    <name type="common">Californian leech</name>
    <dbReference type="NCBI Taxonomy" id="6412"/>
    <lineage>
        <taxon>Eukaryota</taxon>
        <taxon>Metazoa</taxon>
        <taxon>Spiralia</taxon>
        <taxon>Lophotrochozoa</taxon>
        <taxon>Annelida</taxon>
        <taxon>Clitellata</taxon>
        <taxon>Hirudinea</taxon>
        <taxon>Rhynchobdellida</taxon>
        <taxon>Glossiphoniidae</taxon>
        <taxon>Helobdella</taxon>
    </lineage>
</organism>
<dbReference type="GeneID" id="20199463"/>
<name>T1ESB3_HELRO</name>
<reference evidence="2 4" key="2">
    <citation type="journal article" date="2013" name="Nature">
        <title>Insights into bilaterian evolution from three spiralian genomes.</title>
        <authorList>
            <person name="Simakov O."/>
            <person name="Marletaz F."/>
            <person name="Cho S.J."/>
            <person name="Edsinger-Gonzales E."/>
            <person name="Havlak P."/>
            <person name="Hellsten U."/>
            <person name="Kuo D.H."/>
            <person name="Larsson T."/>
            <person name="Lv J."/>
            <person name="Arendt D."/>
            <person name="Savage R."/>
            <person name="Osoegawa K."/>
            <person name="de Jong P."/>
            <person name="Grimwood J."/>
            <person name="Chapman J.A."/>
            <person name="Shapiro H."/>
            <person name="Aerts A."/>
            <person name="Otillar R.P."/>
            <person name="Terry A.Y."/>
            <person name="Boore J.L."/>
            <person name="Grigoriev I.V."/>
            <person name="Lindberg D.R."/>
            <person name="Seaver E.C."/>
            <person name="Weisblat D.A."/>
            <person name="Putnam N.H."/>
            <person name="Rokhsar D.S."/>
        </authorList>
    </citation>
    <scope>NUCLEOTIDE SEQUENCE</scope>
</reference>
<dbReference type="Proteomes" id="UP000015101">
    <property type="component" value="Unassembled WGS sequence"/>
</dbReference>
<dbReference type="AlphaFoldDB" id="T1ESB3"/>
<protein>
    <submittedName>
        <fullName evidence="2 3">Uncharacterized protein</fullName>
    </submittedName>
</protein>
<feature type="compositionally biased region" description="Polar residues" evidence="1">
    <location>
        <begin position="31"/>
        <end position="43"/>
    </location>
</feature>
<reference evidence="4" key="1">
    <citation type="submission" date="2012-12" db="EMBL/GenBank/DDBJ databases">
        <authorList>
            <person name="Hellsten U."/>
            <person name="Grimwood J."/>
            <person name="Chapman J.A."/>
            <person name="Shapiro H."/>
            <person name="Aerts A."/>
            <person name="Otillar R.P."/>
            <person name="Terry A.Y."/>
            <person name="Boore J.L."/>
            <person name="Simakov O."/>
            <person name="Marletaz F."/>
            <person name="Cho S.-J."/>
            <person name="Edsinger-Gonzales E."/>
            <person name="Havlak P."/>
            <person name="Kuo D.-H."/>
            <person name="Larsson T."/>
            <person name="Lv J."/>
            <person name="Arendt D."/>
            <person name="Savage R."/>
            <person name="Osoegawa K."/>
            <person name="de Jong P."/>
            <person name="Lindberg D.R."/>
            <person name="Seaver E.C."/>
            <person name="Weisblat D.A."/>
            <person name="Putnam N.H."/>
            <person name="Grigoriev I.V."/>
            <person name="Rokhsar D.S."/>
        </authorList>
    </citation>
    <scope>NUCLEOTIDE SEQUENCE</scope>
</reference>
<feature type="region of interest" description="Disordered" evidence="1">
    <location>
        <begin position="1"/>
        <end position="43"/>
    </location>
</feature>
<dbReference type="EMBL" id="KB097143">
    <property type="protein sequence ID" value="ESN98718.1"/>
    <property type="molecule type" value="Genomic_DNA"/>
</dbReference>
<dbReference type="EMBL" id="AMQM01001047">
    <property type="status" value="NOT_ANNOTATED_CDS"/>
    <property type="molecule type" value="Genomic_DNA"/>
</dbReference>
<dbReference type="KEGG" id="hro:HELRODRAFT_162168"/>
<keyword evidence="4" id="KW-1185">Reference proteome</keyword>